<evidence type="ECO:0000313" key="14">
    <source>
        <dbReference type="EMBL" id="AMD22465.1"/>
    </source>
</evidence>
<dbReference type="InterPro" id="IPR002975">
    <property type="entry name" value="Fungi_Gprotein_alpha"/>
</dbReference>
<dbReference type="SUPFAM" id="SSF52540">
    <property type="entry name" value="P-loop containing nucleoside triphosphate hydrolases"/>
    <property type="match status" value="1"/>
</dbReference>
<evidence type="ECO:0000313" key="15">
    <source>
        <dbReference type="Proteomes" id="UP000243052"/>
    </source>
</evidence>
<keyword evidence="2 12" id="KW-0479">Metal-binding</keyword>
<feature type="binding site" evidence="12">
    <location>
        <position position="241"/>
    </location>
    <ligand>
        <name>Mg(2+)</name>
        <dbReference type="ChEBI" id="CHEBI:18420"/>
    </ligand>
</feature>
<keyword evidence="4 12" id="KW-0460">Magnesium</keyword>
<evidence type="ECO:0000256" key="8">
    <source>
        <dbReference type="ARBA" id="ARBA00023288"/>
    </source>
</evidence>
<reference evidence="14 15" key="1">
    <citation type="submission" date="2016-01" db="EMBL/GenBank/DDBJ databases">
        <title>Genome sequence of the yeast Holleya sinecauda.</title>
        <authorList>
            <person name="Dietrich F.S."/>
        </authorList>
    </citation>
    <scope>NUCLEOTIDE SEQUENCE [LARGE SCALE GENOMIC DNA]</scope>
    <source>
        <strain evidence="14 15">ATCC 58844</strain>
    </source>
</reference>
<dbReference type="GO" id="GO:0010255">
    <property type="term" value="P:glucose mediated signaling pathway"/>
    <property type="evidence" value="ECO:0007669"/>
    <property type="project" value="UniProtKB-ARBA"/>
</dbReference>
<evidence type="ECO:0000256" key="6">
    <source>
        <dbReference type="ARBA" id="ARBA00023139"/>
    </source>
</evidence>
<dbReference type="FunFam" id="1.10.400.10:FF:000007">
    <property type="entry name" value="Guanine nucleotide-binding protein subunit alpha"/>
    <property type="match status" value="1"/>
</dbReference>
<name>A0A0X8HVY0_9SACH</name>
<feature type="compositionally biased region" description="Basic and acidic residues" evidence="13">
    <location>
        <begin position="1"/>
        <end position="18"/>
    </location>
</feature>
<keyword evidence="3 11" id="KW-0547">Nucleotide-binding</keyword>
<dbReference type="GO" id="GO:0031683">
    <property type="term" value="F:G-protein beta/gamma-subunit complex binding"/>
    <property type="evidence" value="ECO:0007669"/>
    <property type="project" value="InterPro"/>
</dbReference>
<dbReference type="PANTHER" id="PTHR10218">
    <property type="entry name" value="GTP-BINDING PROTEIN ALPHA SUBUNIT"/>
    <property type="match status" value="1"/>
</dbReference>
<accession>A0A0X8HVY0</accession>
<dbReference type="GO" id="GO:0007189">
    <property type="term" value="P:adenylate cyclase-activating G protein-coupled receptor signaling pathway"/>
    <property type="evidence" value="ECO:0007669"/>
    <property type="project" value="TreeGrafter"/>
</dbReference>
<dbReference type="Pfam" id="PF00503">
    <property type="entry name" value="G-alpha"/>
    <property type="match status" value="1"/>
</dbReference>
<dbReference type="Proteomes" id="UP000243052">
    <property type="component" value="Chromosome viii"/>
</dbReference>
<feature type="binding site" evidence="11">
    <location>
        <begin position="330"/>
        <end position="333"/>
    </location>
    <ligand>
        <name>GTP</name>
        <dbReference type="ChEBI" id="CHEBI:37565"/>
    </ligand>
</feature>
<evidence type="ECO:0000256" key="7">
    <source>
        <dbReference type="ARBA" id="ARBA00023224"/>
    </source>
</evidence>
<feature type="binding site" evidence="11">
    <location>
        <begin position="235"/>
        <end position="241"/>
    </location>
    <ligand>
        <name>GTP</name>
        <dbReference type="ChEBI" id="CHEBI:37565"/>
    </ligand>
</feature>
<feature type="binding site" evidence="12">
    <location>
        <position position="102"/>
    </location>
    <ligand>
        <name>Mg(2+)</name>
        <dbReference type="ChEBI" id="CHEBI:18420"/>
    </ligand>
</feature>
<keyword evidence="15" id="KW-1185">Reference proteome</keyword>
<dbReference type="GeneID" id="28725818"/>
<feature type="compositionally biased region" description="Polar residues" evidence="13">
    <location>
        <begin position="41"/>
        <end position="54"/>
    </location>
</feature>
<keyword evidence="8" id="KW-0449">Lipoprotein</keyword>
<dbReference type="InterPro" id="IPR001019">
    <property type="entry name" value="Gprotein_alpha_su"/>
</dbReference>
<dbReference type="PRINTS" id="PR01241">
    <property type="entry name" value="GPROTEINAFNG"/>
</dbReference>
<dbReference type="PROSITE" id="PS51882">
    <property type="entry name" value="G_ALPHA"/>
    <property type="match status" value="1"/>
</dbReference>
<evidence type="ECO:0000256" key="1">
    <source>
        <dbReference type="ARBA" id="ARBA00022707"/>
    </source>
</evidence>
<sequence length="413" mass="46437">MGLCASKDDKNGKDEGKVRTRPWSENWEGQVRSENGEKSRQNGASPMQSISAVTANGRKKSTVSTNSKTSSAVGSGDGQNGQSNDGKALKMLLLGSGESGKSTVLQQLKILHQNGFSKQELLEYKPFIFDNIIETGKDIINARHEFGVELEDHAGITEKDFELILNYRGADVREEAITPDLKFVLSRLWELPSTQKMLKGEHQSSIYLMDNASYFFSELDRIAQPGYVPTVTDILRTRKKTSGVYDTNIDMGSGLRLHIYDVGGQRSERKKWIHCFDNVTVIIFCVSLSEYDQTLAEDKSQNRLEESLILFDSVVNSRWFTRTSVVLFLNKIDCFAEKLQSVPLERHFPDYTGGSDINKAAKYILWRFVQLNRANLNIYPHVTQATDTSNIKLVFLAIKETILENSLKDSGVL</sequence>
<dbReference type="CDD" id="cd00066">
    <property type="entry name" value="G-alpha"/>
    <property type="match status" value="1"/>
</dbReference>
<dbReference type="SUPFAM" id="SSF47895">
    <property type="entry name" value="Transducin (alpha subunit), insertion domain"/>
    <property type="match status" value="1"/>
</dbReference>
<evidence type="ECO:0000256" key="3">
    <source>
        <dbReference type="ARBA" id="ARBA00022741"/>
    </source>
</evidence>
<dbReference type="AlphaFoldDB" id="A0A0X8HVY0"/>
<protein>
    <recommendedName>
        <fullName evidence="9">Guanine nucleotide-binding protein alpha-2 subunit</fullName>
    </recommendedName>
    <alternativeName>
        <fullName evidence="10">GP2-alpha</fullName>
    </alternativeName>
</protein>
<dbReference type="GO" id="GO:0003924">
    <property type="term" value="F:GTPase activity"/>
    <property type="evidence" value="ECO:0007669"/>
    <property type="project" value="InterPro"/>
</dbReference>
<evidence type="ECO:0000256" key="13">
    <source>
        <dbReference type="SAM" id="MobiDB-lite"/>
    </source>
</evidence>
<keyword evidence="6" id="KW-0564">Palmitate</keyword>
<dbReference type="PRINTS" id="PR00318">
    <property type="entry name" value="GPROTEINA"/>
</dbReference>
<dbReference type="GO" id="GO:0005525">
    <property type="term" value="F:GTP binding"/>
    <property type="evidence" value="ECO:0007669"/>
    <property type="project" value="UniProtKB-KW"/>
</dbReference>
<dbReference type="GO" id="GO:0005737">
    <property type="term" value="C:cytoplasm"/>
    <property type="evidence" value="ECO:0007669"/>
    <property type="project" value="TreeGrafter"/>
</dbReference>
<evidence type="ECO:0000256" key="5">
    <source>
        <dbReference type="ARBA" id="ARBA00023134"/>
    </source>
</evidence>
<gene>
    <name evidence="14" type="ORF">AW171_hschr84507</name>
</gene>
<dbReference type="GO" id="GO:0046872">
    <property type="term" value="F:metal ion binding"/>
    <property type="evidence" value="ECO:0007669"/>
    <property type="project" value="UniProtKB-KW"/>
</dbReference>
<feature type="binding site" evidence="11">
    <location>
        <position position="385"/>
    </location>
    <ligand>
        <name>GTP</name>
        <dbReference type="ChEBI" id="CHEBI:37565"/>
    </ligand>
</feature>
<dbReference type="EMBL" id="CP014248">
    <property type="protein sequence ID" value="AMD22465.1"/>
    <property type="molecule type" value="Genomic_DNA"/>
</dbReference>
<dbReference type="InterPro" id="IPR027417">
    <property type="entry name" value="P-loop_NTPase"/>
</dbReference>
<proteinExistence type="predicted"/>
<dbReference type="GO" id="GO:0032502">
    <property type="term" value="P:developmental process"/>
    <property type="evidence" value="ECO:0007669"/>
    <property type="project" value="UniProtKB-ARBA"/>
</dbReference>
<feature type="binding site" evidence="11">
    <location>
        <begin position="261"/>
        <end position="265"/>
    </location>
    <ligand>
        <name>GTP</name>
        <dbReference type="ChEBI" id="CHEBI:37565"/>
    </ligand>
</feature>
<dbReference type="InterPro" id="IPR011025">
    <property type="entry name" value="GproteinA_insert"/>
</dbReference>
<dbReference type="FunFam" id="3.40.50.300:FF:000181">
    <property type="entry name" value="Guanine nucleotide-binding protein subunit alpha"/>
    <property type="match status" value="1"/>
</dbReference>
<evidence type="ECO:0000256" key="11">
    <source>
        <dbReference type="PIRSR" id="PIRSR601019-1"/>
    </source>
</evidence>
<keyword evidence="5 11" id="KW-0342">GTP-binding</keyword>
<feature type="region of interest" description="Disordered" evidence="13">
    <location>
        <begin position="1"/>
        <end position="84"/>
    </location>
</feature>
<dbReference type="STRING" id="45286.A0A0X8HVY0"/>
<evidence type="ECO:0000256" key="2">
    <source>
        <dbReference type="ARBA" id="ARBA00022723"/>
    </source>
</evidence>
<dbReference type="PANTHER" id="PTHR10218:SF369">
    <property type="entry name" value="GUANINE NUCLEOTIDE-BINDING PROTEIN ALPHA-2 SUBUNIT"/>
    <property type="match status" value="1"/>
</dbReference>
<evidence type="ECO:0000256" key="10">
    <source>
        <dbReference type="ARBA" id="ARBA00078467"/>
    </source>
</evidence>
<dbReference type="Gene3D" id="1.10.400.10">
    <property type="entry name" value="GI Alpha 1, domain 2-like"/>
    <property type="match status" value="1"/>
</dbReference>
<feature type="compositionally biased region" description="Low complexity" evidence="13">
    <location>
        <begin position="62"/>
        <end position="71"/>
    </location>
</feature>
<dbReference type="RefSeq" id="XP_017989461.1">
    <property type="nucleotide sequence ID" value="XM_018134267.1"/>
</dbReference>
<keyword evidence="1" id="KW-0519">Myristate</keyword>
<keyword evidence="7" id="KW-0807">Transducer</keyword>
<dbReference type="OrthoDB" id="5817230at2759"/>
<evidence type="ECO:0000256" key="12">
    <source>
        <dbReference type="PIRSR" id="PIRSR601019-2"/>
    </source>
</evidence>
<dbReference type="GO" id="GO:0005834">
    <property type="term" value="C:heterotrimeric G-protein complex"/>
    <property type="evidence" value="ECO:0007669"/>
    <property type="project" value="InterPro"/>
</dbReference>
<dbReference type="GO" id="GO:0001664">
    <property type="term" value="F:G protein-coupled receptor binding"/>
    <property type="evidence" value="ECO:0007669"/>
    <property type="project" value="InterPro"/>
</dbReference>
<dbReference type="Gene3D" id="3.40.50.300">
    <property type="entry name" value="P-loop containing nucleotide triphosphate hydrolases"/>
    <property type="match status" value="1"/>
</dbReference>
<organism evidence="14 15">
    <name type="scientific">Eremothecium sinecaudum</name>
    <dbReference type="NCBI Taxonomy" id="45286"/>
    <lineage>
        <taxon>Eukaryota</taxon>
        <taxon>Fungi</taxon>
        <taxon>Dikarya</taxon>
        <taxon>Ascomycota</taxon>
        <taxon>Saccharomycotina</taxon>
        <taxon>Saccharomycetes</taxon>
        <taxon>Saccharomycetales</taxon>
        <taxon>Saccharomycetaceae</taxon>
        <taxon>Eremothecium</taxon>
    </lineage>
</organism>
<dbReference type="SMART" id="SM00275">
    <property type="entry name" value="G_alpha"/>
    <property type="match status" value="1"/>
</dbReference>
<evidence type="ECO:0000256" key="9">
    <source>
        <dbReference type="ARBA" id="ARBA00074402"/>
    </source>
</evidence>
<evidence type="ECO:0000256" key="4">
    <source>
        <dbReference type="ARBA" id="ARBA00022842"/>
    </source>
</evidence>
<feature type="binding site" evidence="11">
    <location>
        <begin position="98"/>
        <end position="103"/>
    </location>
    <ligand>
        <name>GTP</name>
        <dbReference type="ChEBI" id="CHEBI:37565"/>
    </ligand>
</feature>